<accession>A0A166AXK8</accession>
<dbReference type="Proteomes" id="UP000077266">
    <property type="component" value="Unassembled WGS sequence"/>
</dbReference>
<dbReference type="EMBL" id="KV425947">
    <property type="protein sequence ID" value="KZV96059.1"/>
    <property type="molecule type" value="Genomic_DNA"/>
</dbReference>
<gene>
    <name evidence="1" type="ORF">EXIGLDRAFT_441511</name>
</gene>
<reference evidence="1 2" key="1">
    <citation type="journal article" date="2016" name="Mol. Biol. Evol.">
        <title>Comparative Genomics of Early-Diverging Mushroom-Forming Fungi Provides Insights into the Origins of Lignocellulose Decay Capabilities.</title>
        <authorList>
            <person name="Nagy L.G."/>
            <person name="Riley R."/>
            <person name="Tritt A."/>
            <person name="Adam C."/>
            <person name="Daum C."/>
            <person name="Floudas D."/>
            <person name="Sun H."/>
            <person name="Yadav J.S."/>
            <person name="Pangilinan J."/>
            <person name="Larsson K.H."/>
            <person name="Matsuura K."/>
            <person name="Barry K."/>
            <person name="Labutti K."/>
            <person name="Kuo R."/>
            <person name="Ohm R.A."/>
            <person name="Bhattacharya S.S."/>
            <person name="Shirouzu T."/>
            <person name="Yoshinaga Y."/>
            <person name="Martin F.M."/>
            <person name="Grigoriev I.V."/>
            <person name="Hibbett D.S."/>
        </authorList>
    </citation>
    <scope>NUCLEOTIDE SEQUENCE [LARGE SCALE GENOMIC DNA]</scope>
    <source>
        <strain evidence="1 2">HHB12029</strain>
    </source>
</reference>
<name>A0A166AXK8_EXIGL</name>
<evidence type="ECO:0000313" key="2">
    <source>
        <dbReference type="Proteomes" id="UP000077266"/>
    </source>
</evidence>
<evidence type="ECO:0000313" key="1">
    <source>
        <dbReference type="EMBL" id="KZV96059.1"/>
    </source>
</evidence>
<dbReference type="AlphaFoldDB" id="A0A166AXK8"/>
<dbReference type="InParanoid" id="A0A166AXK8"/>
<sequence length="78" mass="8025">MGSLSSGLAWNPLAISSLSPCFVRTGARGRDVIGLVDFVGMSCTRPSCETCTLDYASISTCLRSKVVAGLIPASLPCG</sequence>
<keyword evidence="2" id="KW-1185">Reference proteome</keyword>
<organism evidence="1 2">
    <name type="scientific">Exidia glandulosa HHB12029</name>
    <dbReference type="NCBI Taxonomy" id="1314781"/>
    <lineage>
        <taxon>Eukaryota</taxon>
        <taxon>Fungi</taxon>
        <taxon>Dikarya</taxon>
        <taxon>Basidiomycota</taxon>
        <taxon>Agaricomycotina</taxon>
        <taxon>Agaricomycetes</taxon>
        <taxon>Auriculariales</taxon>
        <taxon>Exidiaceae</taxon>
        <taxon>Exidia</taxon>
    </lineage>
</organism>
<dbReference type="OrthoDB" id="4062651at2759"/>
<proteinExistence type="predicted"/>
<protein>
    <submittedName>
        <fullName evidence="1">Uncharacterized protein</fullName>
    </submittedName>
</protein>